<gene>
    <name evidence="2" type="ORF">M501DRAFT_471468</name>
</gene>
<dbReference type="Proteomes" id="UP000799429">
    <property type="component" value="Unassembled WGS sequence"/>
</dbReference>
<reference evidence="2" key="1">
    <citation type="journal article" date="2020" name="Stud. Mycol.">
        <title>101 Dothideomycetes genomes: a test case for predicting lifestyles and emergence of pathogens.</title>
        <authorList>
            <person name="Haridas S."/>
            <person name="Albert R."/>
            <person name="Binder M."/>
            <person name="Bloem J."/>
            <person name="Labutti K."/>
            <person name="Salamov A."/>
            <person name="Andreopoulos B."/>
            <person name="Baker S."/>
            <person name="Barry K."/>
            <person name="Bills G."/>
            <person name="Bluhm B."/>
            <person name="Cannon C."/>
            <person name="Castanera R."/>
            <person name="Culley D."/>
            <person name="Daum C."/>
            <person name="Ezra D."/>
            <person name="Gonzalez J."/>
            <person name="Henrissat B."/>
            <person name="Kuo A."/>
            <person name="Liang C."/>
            <person name="Lipzen A."/>
            <person name="Lutzoni F."/>
            <person name="Magnuson J."/>
            <person name="Mondo S."/>
            <person name="Nolan M."/>
            <person name="Ohm R."/>
            <person name="Pangilinan J."/>
            <person name="Park H.-J."/>
            <person name="Ramirez L."/>
            <person name="Alfaro M."/>
            <person name="Sun H."/>
            <person name="Tritt A."/>
            <person name="Yoshinaga Y."/>
            <person name="Zwiers L.-H."/>
            <person name="Turgeon B."/>
            <person name="Goodwin S."/>
            <person name="Spatafora J."/>
            <person name="Crous P."/>
            <person name="Grigoriev I."/>
        </authorList>
    </citation>
    <scope>NUCLEOTIDE SEQUENCE</scope>
    <source>
        <strain evidence="2">CBS 101060</strain>
    </source>
</reference>
<evidence type="ECO:0000313" key="2">
    <source>
        <dbReference type="EMBL" id="KAF2835181.1"/>
    </source>
</evidence>
<name>A0A9P4VJG5_9PEZI</name>
<evidence type="ECO:0000313" key="3">
    <source>
        <dbReference type="Proteomes" id="UP000799429"/>
    </source>
</evidence>
<proteinExistence type="predicted"/>
<dbReference type="EMBL" id="MU006111">
    <property type="protein sequence ID" value="KAF2835181.1"/>
    <property type="molecule type" value="Genomic_DNA"/>
</dbReference>
<accession>A0A9P4VJG5</accession>
<evidence type="ECO:0000256" key="1">
    <source>
        <dbReference type="SAM" id="MobiDB-lite"/>
    </source>
</evidence>
<sequence>MQPPDARHNQLLRRPKPHLSSTLPNPHQGTFFSFTFFVNLRSYPSPSQRRPLTHPPRVSVLCVCVSVGWHWSGIPQLHVTHLRNVLKVSYPVPLIQAREQYFDPSMPRTSR</sequence>
<feature type="region of interest" description="Disordered" evidence="1">
    <location>
        <begin position="1"/>
        <end position="26"/>
    </location>
</feature>
<keyword evidence="3" id="KW-1185">Reference proteome</keyword>
<organism evidence="2 3">
    <name type="scientific">Patellaria atrata CBS 101060</name>
    <dbReference type="NCBI Taxonomy" id="1346257"/>
    <lineage>
        <taxon>Eukaryota</taxon>
        <taxon>Fungi</taxon>
        <taxon>Dikarya</taxon>
        <taxon>Ascomycota</taxon>
        <taxon>Pezizomycotina</taxon>
        <taxon>Dothideomycetes</taxon>
        <taxon>Dothideomycetes incertae sedis</taxon>
        <taxon>Patellariales</taxon>
        <taxon>Patellariaceae</taxon>
        <taxon>Patellaria</taxon>
    </lineage>
</organism>
<protein>
    <submittedName>
        <fullName evidence="2">Uncharacterized protein</fullName>
    </submittedName>
</protein>
<dbReference type="AlphaFoldDB" id="A0A9P4VJG5"/>
<comment type="caution">
    <text evidence="2">The sequence shown here is derived from an EMBL/GenBank/DDBJ whole genome shotgun (WGS) entry which is preliminary data.</text>
</comment>